<evidence type="ECO:0000313" key="4">
    <source>
        <dbReference type="Proteomes" id="UP000266841"/>
    </source>
</evidence>
<dbReference type="InterPro" id="IPR032675">
    <property type="entry name" value="LRR_dom_sf"/>
</dbReference>
<dbReference type="AlphaFoldDB" id="K0SYI3"/>
<dbReference type="Gene3D" id="3.80.10.10">
    <property type="entry name" value="Ribonuclease Inhibitor"/>
    <property type="match status" value="1"/>
</dbReference>
<dbReference type="InterPro" id="IPR001611">
    <property type="entry name" value="Leu-rich_rpt"/>
</dbReference>
<evidence type="ECO:0000256" key="1">
    <source>
        <dbReference type="ARBA" id="ARBA00022737"/>
    </source>
</evidence>
<dbReference type="Pfam" id="PF13516">
    <property type="entry name" value="LRR_6"/>
    <property type="match status" value="3"/>
</dbReference>
<dbReference type="EMBL" id="AGNL01009161">
    <property type="protein sequence ID" value="EJK70039.1"/>
    <property type="molecule type" value="Genomic_DNA"/>
</dbReference>
<organism evidence="3 4">
    <name type="scientific">Thalassiosira oceanica</name>
    <name type="common">Marine diatom</name>
    <dbReference type="NCBI Taxonomy" id="159749"/>
    <lineage>
        <taxon>Eukaryota</taxon>
        <taxon>Sar</taxon>
        <taxon>Stramenopiles</taxon>
        <taxon>Ochrophyta</taxon>
        <taxon>Bacillariophyta</taxon>
        <taxon>Coscinodiscophyceae</taxon>
        <taxon>Thalassiosirophycidae</taxon>
        <taxon>Thalassiosirales</taxon>
        <taxon>Thalassiosiraceae</taxon>
        <taxon>Thalassiosira</taxon>
    </lineage>
</organism>
<evidence type="ECO:0000313" key="3">
    <source>
        <dbReference type="EMBL" id="EJK70039.1"/>
    </source>
</evidence>
<evidence type="ECO:0000256" key="2">
    <source>
        <dbReference type="SAM" id="MobiDB-lite"/>
    </source>
</evidence>
<dbReference type="PANTHER" id="PTHR24111">
    <property type="entry name" value="LEUCINE-RICH REPEAT-CONTAINING PROTEIN 34"/>
    <property type="match status" value="1"/>
</dbReference>
<accession>K0SYI3</accession>
<keyword evidence="1" id="KW-0677">Repeat</keyword>
<sequence>VLLPKFADLLPQCARASSNAPRRCEIAAEGVSMSMTASGAANSVRGRTDRPTIAQSAVTDFDTGTDRWVFGFHCAFGGRATIDERKKRATRTGTGLDRSCWLERRSRSAKNNQKNHFDFGEERRAGEDEADETNKHNTDKDNKDPGSLKDREIERMSSIVQHRAWGDRRWAKVDSRHEKEHHPSTYSTADGTDALFSTRRWGGGGSKYLCSDTISWICQSEKLLMTEQKDENNIHLECYKFPKRRITQVPYHKDLDPFWSSFAEKIEGADDLESFTIRNFHLPPGFVTNDILPVFNNNITVMHTLEISNCSIGSDGVAEIAKFLNRNATLEVRDALCLMVQPIDPHVQPRDSQTIDLAGGTLDAETTLSLSSAIKSHPMLNHVGLARCELGNGDFLGKRISIKTFSLDGAKVDKEGKKLLSHALRKNRSITDLTLHNNSLKLPFMQKNSLESMDRLTFLDLSFNSFPSQGASIMAELLKTNTTLIELVLSNNRMTTASAKKILPALKDNSSLQHLDLSNNWFNDDSTAPIVIDALRGNSSLFTLDLSGNKSMKVQHRGRYRWDSENGCYKRSPVVNGSRMLIIKGALFDTSSLEAVANSNHKCAVKMSDRNMNNSHELTIAAINELDDEGLKVRLKVVLALTEVNKDLHDLRFFDSIPLELMPRLLELVQQELVIHFNFVCLFHLLTRLIFN</sequence>
<dbReference type="eggNOG" id="KOG4308">
    <property type="taxonomic scope" value="Eukaryota"/>
</dbReference>
<protein>
    <submittedName>
        <fullName evidence="3">Uncharacterized protein</fullName>
    </submittedName>
</protein>
<dbReference type="Proteomes" id="UP000266841">
    <property type="component" value="Unassembled WGS sequence"/>
</dbReference>
<dbReference type="SUPFAM" id="SSF52047">
    <property type="entry name" value="RNI-like"/>
    <property type="match status" value="1"/>
</dbReference>
<proteinExistence type="predicted"/>
<gene>
    <name evidence="3" type="ORF">THAOC_08640</name>
</gene>
<comment type="caution">
    <text evidence="3">The sequence shown here is derived from an EMBL/GenBank/DDBJ whole genome shotgun (WGS) entry which is preliminary data.</text>
</comment>
<feature type="compositionally biased region" description="Basic and acidic residues" evidence="2">
    <location>
        <begin position="115"/>
        <end position="153"/>
    </location>
</feature>
<dbReference type="PANTHER" id="PTHR24111:SF0">
    <property type="entry name" value="LEUCINE-RICH REPEAT-CONTAINING PROTEIN"/>
    <property type="match status" value="1"/>
</dbReference>
<reference evidence="3 4" key="1">
    <citation type="journal article" date="2012" name="Genome Biol.">
        <title>Genome and low-iron response of an oceanic diatom adapted to chronic iron limitation.</title>
        <authorList>
            <person name="Lommer M."/>
            <person name="Specht M."/>
            <person name="Roy A.S."/>
            <person name="Kraemer L."/>
            <person name="Andreson R."/>
            <person name="Gutowska M.A."/>
            <person name="Wolf J."/>
            <person name="Bergner S.V."/>
            <person name="Schilhabel M.B."/>
            <person name="Klostermeier U.C."/>
            <person name="Beiko R.G."/>
            <person name="Rosenstiel P."/>
            <person name="Hippler M."/>
            <person name="Laroche J."/>
        </authorList>
    </citation>
    <scope>NUCLEOTIDE SEQUENCE [LARGE SCALE GENOMIC DNA]</scope>
    <source>
        <strain evidence="3 4">CCMP1005</strain>
    </source>
</reference>
<dbReference type="SMART" id="SM00368">
    <property type="entry name" value="LRR_RI"/>
    <property type="match status" value="4"/>
</dbReference>
<feature type="non-terminal residue" evidence="3">
    <location>
        <position position="1"/>
    </location>
</feature>
<dbReference type="OrthoDB" id="188902at2759"/>
<keyword evidence="4" id="KW-1185">Reference proteome</keyword>
<dbReference type="InterPro" id="IPR052201">
    <property type="entry name" value="LRR-containing_regulator"/>
</dbReference>
<name>K0SYI3_THAOC</name>
<feature type="region of interest" description="Disordered" evidence="2">
    <location>
        <begin position="111"/>
        <end position="153"/>
    </location>
</feature>